<reference evidence="2 3" key="1">
    <citation type="submission" date="2016-05" db="EMBL/GenBank/DDBJ databases">
        <title>Single-cell genome of chain-forming Candidatus Thiomargarita nelsonii and comparison to other large sulfur-oxidizing bacteria.</title>
        <authorList>
            <person name="Winkel M."/>
            <person name="Salman V."/>
            <person name="Woyke T."/>
            <person name="Schulz-Vogt H."/>
            <person name="Richter M."/>
            <person name="Flood B."/>
            <person name="Bailey J."/>
            <person name="Amann R."/>
            <person name="Mussmann M."/>
        </authorList>
    </citation>
    <scope>NUCLEOTIDE SEQUENCE [LARGE SCALE GENOMIC DNA]</scope>
    <source>
        <strain evidence="2 3">THI036</strain>
    </source>
</reference>
<feature type="chain" id="PRO_5008048953" description="Secreted protein" evidence="1">
    <location>
        <begin position="21"/>
        <end position="156"/>
    </location>
</feature>
<keyword evidence="3" id="KW-1185">Reference proteome</keyword>
<gene>
    <name evidence="2" type="ORF">THIOM_003983</name>
</gene>
<protein>
    <recommendedName>
        <fullName evidence="4">Secreted protein</fullName>
    </recommendedName>
</protein>
<sequence>MNLKATRIMQLSLIALSSLAMLETNASNIDPSNKYAWSENAGWVNFLPSDGGATVYDDHLEGFVWSENVGWIRLGGDTGGGTPNYYANDSSSNYGVNNDGAGNLSGYAWSENVGWINFYPTHSQVTIDSGTGDFDGYAWSENVGWIHFQNDSPAAY</sequence>
<evidence type="ECO:0000313" key="3">
    <source>
        <dbReference type="Proteomes" id="UP000076962"/>
    </source>
</evidence>
<evidence type="ECO:0008006" key="4">
    <source>
        <dbReference type="Google" id="ProtNLM"/>
    </source>
</evidence>
<accession>A0A176RX24</accession>
<proteinExistence type="predicted"/>
<name>A0A176RX24_9GAMM</name>
<dbReference type="AlphaFoldDB" id="A0A176RX24"/>
<keyword evidence="1" id="KW-0732">Signal</keyword>
<comment type="caution">
    <text evidence="2">The sequence shown here is derived from an EMBL/GenBank/DDBJ whole genome shotgun (WGS) entry which is preliminary data.</text>
</comment>
<evidence type="ECO:0000256" key="1">
    <source>
        <dbReference type="SAM" id="SignalP"/>
    </source>
</evidence>
<feature type="signal peptide" evidence="1">
    <location>
        <begin position="1"/>
        <end position="20"/>
    </location>
</feature>
<dbReference type="Proteomes" id="UP000076962">
    <property type="component" value="Unassembled WGS sequence"/>
</dbReference>
<feature type="non-terminal residue" evidence="2">
    <location>
        <position position="156"/>
    </location>
</feature>
<evidence type="ECO:0000313" key="2">
    <source>
        <dbReference type="EMBL" id="OAD20323.1"/>
    </source>
</evidence>
<dbReference type="EMBL" id="LUTY01002469">
    <property type="protein sequence ID" value="OAD20323.1"/>
    <property type="molecule type" value="Genomic_DNA"/>
</dbReference>
<organism evidence="2 3">
    <name type="scientific">Candidatus Thiomargarita nelsonii</name>
    <dbReference type="NCBI Taxonomy" id="1003181"/>
    <lineage>
        <taxon>Bacteria</taxon>
        <taxon>Pseudomonadati</taxon>
        <taxon>Pseudomonadota</taxon>
        <taxon>Gammaproteobacteria</taxon>
        <taxon>Thiotrichales</taxon>
        <taxon>Thiotrichaceae</taxon>
        <taxon>Thiomargarita</taxon>
    </lineage>
</organism>